<evidence type="ECO:0000256" key="7">
    <source>
        <dbReference type="ARBA" id="ARBA00022695"/>
    </source>
</evidence>
<dbReference type="SUPFAM" id="SSF53098">
    <property type="entry name" value="Ribonuclease H-like"/>
    <property type="match status" value="2"/>
</dbReference>
<name>A0AAV7WIX9_PLEWA</name>
<dbReference type="PANTHER" id="PTHR37984">
    <property type="entry name" value="PROTEIN CBG26694"/>
    <property type="match status" value="1"/>
</dbReference>
<dbReference type="SUPFAM" id="SSF57756">
    <property type="entry name" value="Retrovirus zinc finger-like domains"/>
    <property type="match status" value="1"/>
</dbReference>
<keyword evidence="12" id="KW-0460">Magnesium</keyword>
<keyword evidence="15" id="KW-0695">RNA-directed DNA polymerase</keyword>
<dbReference type="InterPro" id="IPR043502">
    <property type="entry name" value="DNA/RNA_pol_sf"/>
</dbReference>
<comment type="function">
    <text evidence="1">Catalyzes viral DNA integration into the host chromosome, by performing a series of DNA cutting and joining reactions. This enzyme activity takes place after virion entry into a cell and reverse transcription of the RNA genome in dsDNA. The first step in the integration process is 3' processing. This step requires a complex comprising the viral genome, matrix protein and integrase. This complex is called the pre-integration complex (PIC). The integrase protein removes 2 nucleotides from each 3' end of the viral DNA, leaving recessed CA OH's at the 3' ends. In the second step that requires cell division, the PIC enters cell nucleus. In the third step, termed strand transfer, the integrase protein joins the previously processed 3' ends to the 5' ends of strands of target cellular DNA at the site of integration. The last step is viral DNA integration into host chromosome.</text>
</comment>
<dbReference type="Pfam" id="PF00077">
    <property type="entry name" value="RVP"/>
    <property type="match status" value="1"/>
</dbReference>
<evidence type="ECO:0000256" key="20">
    <source>
        <dbReference type="PROSITE-ProRule" id="PRU00047"/>
    </source>
</evidence>
<keyword evidence="8" id="KW-0540">Nuclease</keyword>
<feature type="compositionally biased region" description="Acidic residues" evidence="21">
    <location>
        <begin position="1564"/>
        <end position="1595"/>
    </location>
</feature>
<proteinExistence type="inferred from homology"/>
<keyword evidence="18" id="KW-0511">Multifunctional enzyme</keyword>
<accession>A0AAV7WIX9</accession>
<dbReference type="Gene3D" id="3.30.70.270">
    <property type="match status" value="2"/>
</dbReference>
<dbReference type="Proteomes" id="UP001066276">
    <property type="component" value="Chromosome 1_1"/>
</dbReference>
<evidence type="ECO:0000256" key="18">
    <source>
        <dbReference type="ARBA" id="ARBA00023268"/>
    </source>
</evidence>
<feature type="compositionally biased region" description="Basic and acidic residues" evidence="21">
    <location>
        <begin position="1596"/>
        <end position="1607"/>
    </location>
</feature>
<dbReference type="InterPro" id="IPR050951">
    <property type="entry name" value="Retrovirus_Pol_polyprotein"/>
</dbReference>
<dbReference type="SMART" id="SM00343">
    <property type="entry name" value="ZnF_C2HC"/>
    <property type="match status" value="1"/>
</dbReference>
<evidence type="ECO:0000256" key="13">
    <source>
        <dbReference type="ARBA" id="ARBA00022884"/>
    </source>
</evidence>
<dbReference type="SUPFAM" id="SSF56672">
    <property type="entry name" value="DNA/RNA polymerases"/>
    <property type="match status" value="1"/>
</dbReference>
<dbReference type="EMBL" id="JANPWB010000001">
    <property type="protein sequence ID" value="KAJ1213268.1"/>
    <property type="molecule type" value="Genomic_DNA"/>
</dbReference>
<evidence type="ECO:0000259" key="26">
    <source>
        <dbReference type="PROSITE" id="PS50994"/>
    </source>
</evidence>
<dbReference type="GO" id="GO:0015074">
    <property type="term" value="P:DNA integration"/>
    <property type="evidence" value="ECO:0007669"/>
    <property type="project" value="UniProtKB-KW"/>
</dbReference>
<dbReference type="Pfam" id="PF18697">
    <property type="entry name" value="MLVIN_C"/>
    <property type="match status" value="1"/>
</dbReference>
<dbReference type="Gene3D" id="3.10.20.370">
    <property type="match status" value="1"/>
</dbReference>
<feature type="compositionally biased region" description="Polar residues" evidence="21">
    <location>
        <begin position="1547"/>
        <end position="1562"/>
    </location>
</feature>
<evidence type="ECO:0000256" key="11">
    <source>
        <dbReference type="ARBA" id="ARBA00022801"/>
    </source>
</evidence>
<feature type="compositionally biased region" description="Basic and acidic residues" evidence="21">
    <location>
        <begin position="1691"/>
        <end position="1710"/>
    </location>
</feature>
<dbReference type="InterPro" id="IPR018061">
    <property type="entry name" value="Retropepsins"/>
</dbReference>
<feature type="domain" description="Reverse transcriptase" evidence="24">
    <location>
        <begin position="549"/>
        <end position="732"/>
    </location>
</feature>
<comment type="similarity">
    <text evidence="2">Belongs to the beta type-B retroviral polymerase family. HERV class-II K(HML-2) pol subfamily.</text>
</comment>
<reference evidence="27" key="1">
    <citation type="journal article" date="2022" name="bioRxiv">
        <title>Sequencing and chromosome-scale assembly of the giantPleurodeles waltlgenome.</title>
        <authorList>
            <person name="Brown T."/>
            <person name="Elewa A."/>
            <person name="Iarovenko S."/>
            <person name="Subramanian E."/>
            <person name="Araus A.J."/>
            <person name="Petzold A."/>
            <person name="Susuki M."/>
            <person name="Suzuki K.-i.T."/>
            <person name="Hayashi T."/>
            <person name="Toyoda A."/>
            <person name="Oliveira C."/>
            <person name="Osipova E."/>
            <person name="Leigh N.D."/>
            <person name="Simon A."/>
            <person name="Yun M.H."/>
        </authorList>
    </citation>
    <scope>NUCLEOTIDE SEQUENCE</scope>
    <source>
        <strain evidence="27">20211129_DDA</strain>
        <tissue evidence="27">Liver</tissue>
    </source>
</reference>
<keyword evidence="28" id="KW-1185">Reference proteome</keyword>
<evidence type="ECO:0000259" key="22">
    <source>
        <dbReference type="PROSITE" id="PS50158"/>
    </source>
</evidence>
<keyword evidence="17" id="KW-0233">DNA recombination</keyword>
<dbReference type="PROSITE" id="PS50879">
    <property type="entry name" value="RNASE_H_1"/>
    <property type="match status" value="1"/>
</dbReference>
<keyword evidence="20" id="KW-0479">Metal-binding</keyword>
<dbReference type="InterPro" id="IPR001584">
    <property type="entry name" value="Integrase_cat-core"/>
</dbReference>
<dbReference type="Gene3D" id="3.10.10.10">
    <property type="entry name" value="HIV Type 1 Reverse Transcriptase, subunit A, domain 1"/>
    <property type="match status" value="1"/>
</dbReference>
<dbReference type="GO" id="GO:0003964">
    <property type="term" value="F:RNA-directed DNA polymerase activity"/>
    <property type="evidence" value="ECO:0007669"/>
    <property type="project" value="UniProtKB-KW"/>
</dbReference>
<dbReference type="GO" id="GO:0003677">
    <property type="term" value="F:DNA binding"/>
    <property type="evidence" value="ECO:0007669"/>
    <property type="project" value="UniProtKB-KW"/>
</dbReference>
<dbReference type="GO" id="GO:0008270">
    <property type="term" value="F:zinc ion binding"/>
    <property type="evidence" value="ECO:0007669"/>
    <property type="project" value="UniProtKB-KW"/>
</dbReference>
<feature type="domain" description="RNase H type-1" evidence="25">
    <location>
        <begin position="982"/>
        <end position="1129"/>
    </location>
</feature>
<dbReference type="Gene3D" id="2.40.70.10">
    <property type="entry name" value="Acid Proteases"/>
    <property type="match status" value="1"/>
</dbReference>
<keyword evidence="7" id="KW-0548">Nucleotidyltransferase</keyword>
<dbReference type="GO" id="GO:0004523">
    <property type="term" value="F:RNA-DNA hybrid ribonuclease activity"/>
    <property type="evidence" value="ECO:0007669"/>
    <property type="project" value="UniProtKB-EC"/>
</dbReference>
<evidence type="ECO:0000259" key="23">
    <source>
        <dbReference type="PROSITE" id="PS50175"/>
    </source>
</evidence>
<keyword evidence="6" id="KW-0808">Transferase</keyword>
<feature type="compositionally biased region" description="Basic and acidic residues" evidence="21">
    <location>
        <begin position="1614"/>
        <end position="1659"/>
    </location>
</feature>
<keyword evidence="20" id="KW-0862">Zinc</keyword>
<keyword evidence="20" id="KW-0863">Zinc-finger</keyword>
<protein>
    <recommendedName>
        <fullName evidence="4">Gag-Pol polyprotein</fullName>
        <ecNumber evidence="3">3.1.26.4</ecNumber>
    </recommendedName>
    <alternativeName>
        <fullName evidence="19">Gypsy retrotransposon integrase-like protein 1</fullName>
    </alternativeName>
</protein>
<dbReference type="InterPro" id="IPR001995">
    <property type="entry name" value="Peptidase_A2_cat"/>
</dbReference>
<dbReference type="PROSITE" id="PS50158">
    <property type="entry name" value="ZF_CCHC"/>
    <property type="match status" value="1"/>
</dbReference>
<feature type="compositionally biased region" description="Basic and acidic residues" evidence="21">
    <location>
        <begin position="1718"/>
        <end position="1737"/>
    </location>
</feature>
<evidence type="ECO:0000256" key="1">
    <source>
        <dbReference type="ARBA" id="ARBA00002884"/>
    </source>
</evidence>
<dbReference type="InterPro" id="IPR036397">
    <property type="entry name" value="RNaseH_sf"/>
</dbReference>
<evidence type="ECO:0000256" key="19">
    <source>
        <dbReference type="ARBA" id="ARBA00039658"/>
    </source>
</evidence>
<dbReference type="Gene3D" id="1.10.340.70">
    <property type="match status" value="1"/>
</dbReference>
<keyword evidence="16" id="KW-0238">DNA-binding</keyword>
<dbReference type="SUPFAM" id="SSF50630">
    <property type="entry name" value="Acid proteases"/>
    <property type="match status" value="1"/>
</dbReference>
<dbReference type="Gene3D" id="3.30.420.10">
    <property type="entry name" value="Ribonuclease H-like superfamily/Ribonuclease H"/>
    <property type="match status" value="2"/>
</dbReference>
<sequence>MVMSLYYKVIEHLKTKVAAKNVDWQKIDRTAQEAKESIHGYYERLLKAFKNYSGTETIEAKDMLHFVFRFVEGLRPEISQMIKTHLICWQSKPIDEVLNYAKYCSDEIEVKQKRLKEKVMMMQLKAAQTGLQGLQGFQQQVPQPQPQGNMVFQPQARGRGGFVNNGPDLNTVVTPNGVQAMKRVMPCHVCGIVGHWKRECPMLVQEGAGVGQQNNDVNAFQTMRGPKMRGPNPNFQTMSQLQGLQPMQPQQMQMPRMQMTQMQPMQQQFPMVPNQQMQIPLAPMNQQQAMVPPQVSGQVMNTNGTVQQFPLHSENGINDAWESESSGEEGDCVLAASLEVDQKGPYVEGRVMGHRVSFLVDTGATRSTVRSIEVPNLPLSGRTVQVVGVANRHLTNPITDPVPVSIGNYQGLHNFVVCDTSPIALLGRDLLCKLGCSIMCSDDGIRIQTNSDGEEEESVEGDEMETVDEEYPLISLFPMITEEDIPAELRETVGKEVWDMTGKEVGLVKGVEPVKVTVKPNVTFPQTPQYHMAQDTLMKVAQLIDEFVKQGVLKEVLSSPCNSPIMGLIKPSGKVRIVQDLRKINDIIVKCCPVVPNPAVIMFQIPCDAEWFSVIDLSQAFFSVPLHEDSQFLFCFKFLDRVYSWCRIPQGFSESLSIFNQILKKDLEALELPFESTLVQYIDDLLIASKTESGCTADTIALLNHLGRNGHKVSPSKLQFCQKKVKYLGHQIEKGSRRIMKERITSVLQMSPPKTRREVRKFLGMVSYCRQWIPNFSTLAKPLLKLTQKDALDEIELKGDEMDAFIELKECMCRAPALGMPDYTKPFTLFCHERDACSLSVLTQAHGGVNRPVAYFSATLDPVAAALPGCLRAVAAVGISLTQSEGIVMGHPLTVMVPHSVEILLTRSRTQHMTGARLTRYETIILGSPNVQLKRCTTLNPATLLPGENAEIENAEDVEHDCLQVTEFCTKPRPDIKDTKLDENDQIIFVDGSCLRDALGILKAGYAVCTVTGVLEASWLQGVYSAQVAELVALTRACQLSTLMKVTIYTDSQYGFGIVHDFGQLWSQRGFLTSSGSPVKNGERIRELLHAIQMPAEIAVVKCSAHTKGQDYVSLGNAYADQVARFCALNCILLRDEWNSISEPELEPAEAFALKVVDTMDELKALQNSVREDERVSWIKSQCTKRPDELWVSIEGKYVLPNCLLSQLARFYHGQAHLGRDAMIRLFKTDWFNPRFRQAAEAVCHRCVICQQMNPGKGTVVNASHIGRASGPFSRMQMDFIEMPVHGGLKYVLVIVCIFSHWIEAYPTRRNDSLTVAKLLLRELIPRFGFPISLESDRGSHFNNEVIKLLCAALNIEQKLHCSYRPEASGLVEQMNGTLKSRMAKICASTNLKWPDALPLVLMSMRNTPDRKTGLSPHEILMGRAMRLPAVPANALLNITDDMVLDYCKGLADVVRSFSHQVEATTLPPIQGPGHTLKAGDWVVIKKHVRKSCLEPRWKGPFQVILTTTTAVKCAGVPNWIHASHTKKVLCPTDEEVEALKLPVTDNKVSSAETEQNRTGSEQADIEEREIFSEDEETDSLGEDQGETSDSDEAAEGNKELEAAESDKEPEESNGDKGLERGEKAGEPDQRRAFPEADGTVKEKENLLDSPEGGDKAEQNETVQTPSEEIAGPSSGHGAKKRQSISPVKLRTREKLNDEGPRVKEKRKEVSVVVPTSSEEKDLTKEESTSEAESKREAKLKRKRIPNRRYSGPEWAYVVNDDWTDEFVSLSLENEEEEIPIEKKSFMDAVD</sequence>
<dbReference type="CDD" id="cd09273">
    <property type="entry name" value="RNase_HI_RT_Bel"/>
    <property type="match status" value="1"/>
</dbReference>
<dbReference type="PROSITE" id="PS50175">
    <property type="entry name" value="ASP_PROT_RETROV"/>
    <property type="match status" value="1"/>
</dbReference>
<dbReference type="Pfam" id="PF00665">
    <property type="entry name" value="rve"/>
    <property type="match status" value="1"/>
</dbReference>
<evidence type="ECO:0000256" key="6">
    <source>
        <dbReference type="ARBA" id="ARBA00022679"/>
    </source>
</evidence>
<dbReference type="Pfam" id="PF17919">
    <property type="entry name" value="RT_RNaseH_2"/>
    <property type="match status" value="1"/>
</dbReference>
<dbReference type="PROSITE" id="PS00141">
    <property type="entry name" value="ASP_PROTEASE"/>
    <property type="match status" value="1"/>
</dbReference>
<dbReference type="InterPro" id="IPR041588">
    <property type="entry name" value="Integrase_H2C2"/>
</dbReference>
<evidence type="ECO:0000259" key="24">
    <source>
        <dbReference type="PROSITE" id="PS50878"/>
    </source>
</evidence>
<evidence type="ECO:0000256" key="4">
    <source>
        <dbReference type="ARBA" id="ARBA00018735"/>
    </source>
</evidence>
<feature type="domain" description="CCHC-type" evidence="22">
    <location>
        <begin position="187"/>
        <end position="201"/>
    </location>
</feature>
<dbReference type="InterPro" id="IPR001969">
    <property type="entry name" value="Aspartic_peptidase_AS"/>
</dbReference>
<comment type="caution">
    <text evidence="27">The sequence shown here is derived from an EMBL/GenBank/DDBJ whole genome shotgun (WGS) entry which is preliminary data.</text>
</comment>
<evidence type="ECO:0000313" key="27">
    <source>
        <dbReference type="EMBL" id="KAJ1213268.1"/>
    </source>
</evidence>
<evidence type="ECO:0000256" key="10">
    <source>
        <dbReference type="ARBA" id="ARBA00022759"/>
    </source>
</evidence>
<evidence type="ECO:0000256" key="2">
    <source>
        <dbReference type="ARBA" id="ARBA00010879"/>
    </source>
</evidence>
<gene>
    <name evidence="27" type="ORF">NDU88_000906</name>
</gene>
<dbReference type="FunFam" id="3.30.70.270:FF:000020">
    <property type="entry name" value="Transposon Tf2-6 polyprotein-like Protein"/>
    <property type="match status" value="1"/>
</dbReference>
<dbReference type="InterPro" id="IPR043128">
    <property type="entry name" value="Rev_trsase/Diguanyl_cyclase"/>
</dbReference>
<dbReference type="PROSITE" id="PS50878">
    <property type="entry name" value="RT_POL"/>
    <property type="match status" value="1"/>
</dbReference>
<dbReference type="InterPro" id="IPR040643">
    <property type="entry name" value="MLVIN_C"/>
</dbReference>
<dbReference type="GO" id="GO:0006310">
    <property type="term" value="P:DNA recombination"/>
    <property type="evidence" value="ECO:0007669"/>
    <property type="project" value="UniProtKB-KW"/>
</dbReference>
<dbReference type="InterPro" id="IPR041577">
    <property type="entry name" value="RT_RNaseH_2"/>
</dbReference>
<dbReference type="EC" id="3.1.26.4" evidence="3"/>
<organism evidence="27 28">
    <name type="scientific">Pleurodeles waltl</name>
    <name type="common">Iberian ribbed newt</name>
    <dbReference type="NCBI Taxonomy" id="8319"/>
    <lineage>
        <taxon>Eukaryota</taxon>
        <taxon>Metazoa</taxon>
        <taxon>Chordata</taxon>
        <taxon>Craniata</taxon>
        <taxon>Vertebrata</taxon>
        <taxon>Euteleostomi</taxon>
        <taxon>Amphibia</taxon>
        <taxon>Batrachia</taxon>
        <taxon>Caudata</taxon>
        <taxon>Salamandroidea</taxon>
        <taxon>Salamandridae</taxon>
        <taxon>Pleurodelinae</taxon>
        <taxon>Pleurodeles</taxon>
    </lineage>
</organism>
<dbReference type="InterPro" id="IPR012337">
    <property type="entry name" value="RNaseH-like_sf"/>
</dbReference>
<dbReference type="PROSITE" id="PS50994">
    <property type="entry name" value="INTEGRASE"/>
    <property type="match status" value="1"/>
</dbReference>
<feature type="region of interest" description="Disordered" evidence="21">
    <location>
        <begin position="1544"/>
        <end position="1746"/>
    </location>
</feature>
<keyword evidence="13" id="KW-0694">RNA-binding</keyword>
<evidence type="ECO:0000256" key="16">
    <source>
        <dbReference type="ARBA" id="ARBA00023125"/>
    </source>
</evidence>
<dbReference type="Pfam" id="PF00078">
    <property type="entry name" value="RVT_1"/>
    <property type="match status" value="1"/>
</dbReference>
<keyword evidence="10" id="KW-0255">Endonuclease</keyword>
<keyword evidence="11" id="KW-0378">Hydrolase</keyword>
<evidence type="ECO:0000256" key="9">
    <source>
        <dbReference type="ARBA" id="ARBA00022750"/>
    </source>
</evidence>
<dbReference type="InterPro" id="IPR002156">
    <property type="entry name" value="RNaseH_domain"/>
</dbReference>
<feature type="domain" description="Peptidase A2" evidence="23">
    <location>
        <begin position="356"/>
        <end position="430"/>
    </location>
</feature>
<keyword evidence="5" id="KW-0645">Protease</keyword>
<evidence type="ECO:0000256" key="17">
    <source>
        <dbReference type="ARBA" id="ARBA00023172"/>
    </source>
</evidence>
<evidence type="ECO:0000313" key="28">
    <source>
        <dbReference type="Proteomes" id="UP001066276"/>
    </source>
</evidence>
<evidence type="ECO:0000256" key="15">
    <source>
        <dbReference type="ARBA" id="ARBA00022918"/>
    </source>
</evidence>
<evidence type="ECO:0000259" key="25">
    <source>
        <dbReference type="PROSITE" id="PS50879"/>
    </source>
</evidence>
<evidence type="ECO:0000256" key="5">
    <source>
        <dbReference type="ARBA" id="ARBA00022670"/>
    </source>
</evidence>
<dbReference type="GO" id="GO:0004190">
    <property type="term" value="F:aspartic-type endopeptidase activity"/>
    <property type="evidence" value="ECO:0007669"/>
    <property type="project" value="UniProtKB-KW"/>
</dbReference>
<dbReference type="InterPro" id="IPR000477">
    <property type="entry name" value="RT_dom"/>
</dbReference>
<evidence type="ECO:0000256" key="21">
    <source>
        <dbReference type="SAM" id="MobiDB-lite"/>
    </source>
</evidence>
<evidence type="ECO:0000256" key="14">
    <source>
        <dbReference type="ARBA" id="ARBA00022908"/>
    </source>
</evidence>
<keyword evidence="9" id="KW-0064">Aspartyl protease</keyword>
<dbReference type="PANTHER" id="PTHR37984:SF5">
    <property type="entry name" value="PROTEIN NYNRIN-LIKE"/>
    <property type="match status" value="1"/>
</dbReference>
<dbReference type="InterPro" id="IPR036875">
    <property type="entry name" value="Znf_CCHC_sf"/>
</dbReference>
<keyword evidence="14" id="KW-0229">DNA integration</keyword>
<evidence type="ECO:0000256" key="3">
    <source>
        <dbReference type="ARBA" id="ARBA00012180"/>
    </source>
</evidence>
<dbReference type="InterPro" id="IPR021109">
    <property type="entry name" value="Peptidase_aspartic_dom_sf"/>
</dbReference>
<dbReference type="Pfam" id="PF17921">
    <property type="entry name" value="Integrase_H2C2"/>
    <property type="match status" value="1"/>
</dbReference>
<dbReference type="GO" id="GO:0006508">
    <property type="term" value="P:proteolysis"/>
    <property type="evidence" value="ECO:0007669"/>
    <property type="project" value="UniProtKB-KW"/>
</dbReference>
<evidence type="ECO:0000256" key="12">
    <source>
        <dbReference type="ARBA" id="ARBA00022842"/>
    </source>
</evidence>
<feature type="domain" description="Integrase catalytic" evidence="26">
    <location>
        <begin position="1268"/>
        <end position="1425"/>
    </location>
</feature>
<dbReference type="Pfam" id="PF00098">
    <property type="entry name" value="zf-CCHC"/>
    <property type="match status" value="1"/>
</dbReference>
<evidence type="ECO:0000256" key="8">
    <source>
        <dbReference type="ARBA" id="ARBA00022722"/>
    </source>
</evidence>
<dbReference type="InterPro" id="IPR001878">
    <property type="entry name" value="Znf_CCHC"/>
</dbReference>
<dbReference type="Pfam" id="PF00075">
    <property type="entry name" value="RNase_H"/>
    <property type="match status" value="1"/>
</dbReference>
<dbReference type="Gene3D" id="2.30.30.850">
    <property type="match status" value="1"/>
</dbReference>
<dbReference type="GO" id="GO:0003723">
    <property type="term" value="F:RNA binding"/>
    <property type="evidence" value="ECO:0007669"/>
    <property type="project" value="UniProtKB-KW"/>
</dbReference>